<comment type="similarity">
    <text evidence="1">Belongs to the glutaredoxin family.</text>
</comment>
<dbReference type="InterPro" id="IPR011767">
    <property type="entry name" value="GLR_AS"/>
</dbReference>
<dbReference type="GO" id="GO:0034599">
    <property type="term" value="P:cellular response to oxidative stress"/>
    <property type="evidence" value="ECO:0007669"/>
    <property type="project" value="TreeGrafter"/>
</dbReference>
<dbReference type="Proteomes" id="UP000536835">
    <property type="component" value="Unassembled WGS sequence"/>
</dbReference>
<evidence type="ECO:0000256" key="2">
    <source>
        <dbReference type="ARBA" id="ARBA00015343"/>
    </source>
</evidence>
<protein>
    <recommendedName>
        <fullName evidence="2">Glutaredoxin 1</fullName>
    </recommendedName>
</protein>
<keyword evidence="8" id="KW-1185">Reference proteome</keyword>
<evidence type="ECO:0000259" key="6">
    <source>
        <dbReference type="Pfam" id="PF00462"/>
    </source>
</evidence>
<dbReference type="PANTHER" id="PTHR45694">
    <property type="entry name" value="GLUTAREDOXIN 2"/>
    <property type="match status" value="1"/>
</dbReference>
<dbReference type="GO" id="GO:0005737">
    <property type="term" value="C:cytoplasm"/>
    <property type="evidence" value="ECO:0007669"/>
    <property type="project" value="TreeGrafter"/>
</dbReference>
<dbReference type="InterPro" id="IPR014025">
    <property type="entry name" value="Glutaredoxin_subgr"/>
</dbReference>
<dbReference type="PANTHER" id="PTHR45694:SF18">
    <property type="entry name" value="GLUTAREDOXIN-1-RELATED"/>
    <property type="match status" value="1"/>
</dbReference>
<feature type="domain" description="Glutaredoxin" evidence="6">
    <location>
        <begin position="114"/>
        <end position="178"/>
    </location>
</feature>
<name>A0A7Y3RPZ2_9PROT</name>
<dbReference type="SUPFAM" id="SSF52833">
    <property type="entry name" value="Thioredoxin-like"/>
    <property type="match status" value="1"/>
</dbReference>
<evidence type="ECO:0000256" key="3">
    <source>
        <dbReference type="ARBA" id="ARBA00023157"/>
    </source>
</evidence>
<keyword evidence="4" id="KW-0676">Redox-active center</keyword>
<gene>
    <name evidence="7" type="ORF">HK107_15315</name>
</gene>
<reference evidence="7 8" key="1">
    <citation type="submission" date="2020-05" db="EMBL/GenBank/DDBJ databases">
        <title>Parvularcula mediterraneae sp. nov., isolated from polypropylene straw from shallow seawater of the seashore of Laganas in Zakynthos island, Greece.</title>
        <authorList>
            <person name="Szabo I."/>
            <person name="Al-Omari J."/>
            <person name="Rado J."/>
            <person name="Szerdahelyi G.S."/>
        </authorList>
    </citation>
    <scope>NUCLEOTIDE SEQUENCE [LARGE SCALE GENOMIC DNA]</scope>
    <source>
        <strain evidence="7 8">ZS-1/3</strain>
    </source>
</reference>
<proteinExistence type="inferred from homology"/>
<evidence type="ECO:0000256" key="5">
    <source>
        <dbReference type="SAM" id="MobiDB-lite"/>
    </source>
</evidence>
<dbReference type="PRINTS" id="PR00160">
    <property type="entry name" value="GLUTAREDOXIN"/>
</dbReference>
<dbReference type="RefSeq" id="WP_173201369.1">
    <property type="nucleotide sequence ID" value="NZ_JABFCX010000003.1"/>
</dbReference>
<evidence type="ECO:0000313" key="7">
    <source>
        <dbReference type="EMBL" id="NNU17700.1"/>
    </source>
</evidence>
<evidence type="ECO:0000256" key="4">
    <source>
        <dbReference type="ARBA" id="ARBA00023284"/>
    </source>
</evidence>
<dbReference type="GO" id="GO:0015038">
    <property type="term" value="F:glutathione disulfide oxidoreductase activity"/>
    <property type="evidence" value="ECO:0007669"/>
    <property type="project" value="TreeGrafter"/>
</dbReference>
<evidence type="ECO:0000256" key="1">
    <source>
        <dbReference type="ARBA" id="ARBA00007787"/>
    </source>
</evidence>
<dbReference type="InterPro" id="IPR036249">
    <property type="entry name" value="Thioredoxin-like_sf"/>
</dbReference>
<dbReference type="Gene3D" id="3.40.30.10">
    <property type="entry name" value="Glutaredoxin"/>
    <property type="match status" value="1"/>
</dbReference>
<dbReference type="Pfam" id="PF00462">
    <property type="entry name" value="Glutaredoxin"/>
    <property type="match status" value="1"/>
</dbReference>
<dbReference type="PROSITE" id="PS51354">
    <property type="entry name" value="GLUTAREDOXIN_2"/>
    <property type="match status" value="1"/>
</dbReference>
<dbReference type="PROSITE" id="PS00195">
    <property type="entry name" value="GLUTAREDOXIN_1"/>
    <property type="match status" value="1"/>
</dbReference>
<dbReference type="AlphaFoldDB" id="A0A7Y3RPZ2"/>
<dbReference type="InterPro" id="IPR002109">
    <property type="entry name" value="Glutaredoxin"/>
</dbReference>
<accession>A0A7Y3RPZ2</accession>
<feature type="region of interest" description="Disordered" evidence="5">
    <location>
        <begin position="191"/>
        <end position="228"/>
    </location>
</feature>
<dbReference type="EMBL" id="JABFCX010000003">
    <property type="protein sequence ID" value="NNU17700.1"/>
    <property type="molecule type" value="Genomic_DNA"/>
</dbReference>
<evidence type="ECO:0000313" key="8">
    <source>
        <dbReference type="Proteomes" id="UP000536835"/>
    </source>
</evidence>
<organism evidence="7 8">
    <name type="scientific">Parvularcula mediterranea</name>
    <dbReference type="NCBI Taxonomy" id="2732508"/>
    <lineage>
        <taxon>Bacteria</taxon>
        <taxon>Pseudomonadati</taxon>
        <taxon>Pseudomonadota</taxon>
        <taxon>Alphaproteobacteria</taxon>
        <taxon>Parvularculales</taxon>
        <taxon>Parvularculaceae</taxon>
        <taxon>Parvularcula</taxon>
    </lineage>
</organism>
<keyword evidence="3" id="KW-1015">Disulfide bond</keyword>
<comment type="caution">
    <text evidence="7">The sequence shown here is derived from an EMBL/GenBank/DDBJ whole genome shotgun (WGS) entry which is preliminary data.</text>
</comment>
<sequence>MAKRTPKPVRLRMYKWEGSWGPFTITLPCGECALTEDVIEATLANELAHVPVEFECKPWLSYWWEPIASGGWHAPIILVGNKVIAQGDALNRGVLTEMVVRAYAKSHPVEGNKVFGKPNCPYCVKAKELLDEAGVDYEYLDVVENPAAMYEMLVRVKPEIGEFTPVTTPQIWIDGKHVGGADELGEMLQTHVEPDPRRGQGSMSPTRNHRRDEKGKKRMPAPSRPRYT</sequence>